<dbReference type="KEGG" id="scn:Solca_3244"/>
<organism evidence="2 3">
    <name type="scientific">Solitalea canadensis (strain ATCC 29591 / DSM 3403 / JCM 21819 / LMG 8368 / NBRC 15130 / NCIMB 12057 / USAM 9D)</name>
    <name type="common">Flexibacter canadensis</name>
    <dbReference type="NCBI Taxonomy" id="929556"/>
    <lineage>
        <taxon>Bacteria</taxon>
        <taxon>Pseudomonadati</taxon>
        <taxon>Bacteroidota</taxon>
        <taxon>Sphingobacteriia</taxon>
        <taxon>Sphingobacteriales</taxon>
        <taxon>Sphingobacteriaceae</taxon>
        <taxon>Solitalea</taxon>
    </lineage>
</organism>
<dbReference type="SUPFAM" id="SSF47598">
    <property type="entry name" value="Ribbon-helix-helix"/>
    <property type="match status" value="1"/>
</dbReference>
<dbReference type="InterPro" id="IPR005569">
    <property type="entry name" value="Arc_DNA-bd_dom"/>
</dbReference>
<evidence type="ECO:0000313" key="2">
    <source>
        <dbReference type="EMBL" id="AFD08254.1"/>
    </source>
</evidence>
<dbReference type="STRING" id="929556.Solca_3244"/>
<dbReference type="GO" id="GO:0006355">
    <property type="term" value="P:regulation of DNA-templated transcription"/>
    <property type="evidence" value="ECO:0007669"/>
    <property type="project" value="InterPro"/>
</dbReference>
<sequence length="60" mass="7049">MSAKKAFVLRLDPEMLKELERWAASEFRSINGQVEYILFEALKKRDKNFKLKSGEGEKDE</sequence>
<dbReference type="RefSeq" id="WP_014681478.1">
    <property type="nucleotide sequence ID" value="NC_017770.1"/>
</dbReference>
<dbReference type="Pfam" id="PF03869">
    <property type="entry name" value="Arc"/>
    <property type="match status" value="1"/>
</dbReference>
<evidence type="ECO:0000313" key="3">
    <source>
        <dbReference type="Proteomes" id="UP000007590"/>
    </source>
</evidence>
<evidence type="ECO:0000259" key="1">
    <source>
        <dbReference type="Pfam" id="PF03869"/>
    </source>
</evidence>
<dbReference type="Proteomes" id="UP000007590">
    <property type="component" value="Chromosome"/>
</dbReference>
<dbReference type="OrthoDB" id="9812601at2"/>
<accession>H8KWS5</accession>
<protein>
    <recommendedName>
        <fullName evidence="1">Arc-like DNA binding domain-containing protein</fullName>
    </recommendedName>
</protein>
<dbReference type="GO" id="GO:0003677">
    <property type="term" value="F:DNA binding"/>
    <property type="evidence" value="ECO:0007669"/>
    <property type="project" value="InterPro"/>
</dbReference>
<dbReference type="InterPro" id="IPR013321">
    <property type="entry name" value="Arc_rbn_hlx_hlx"/>
</dbReference>
<reference evidence="2" key="1">
    <citation type="submission" date="2012-02" db="EMBL/GenBank/DDBJ databases">
        <title>The complete genome of Solitalea canadensis DSM 3403.</title>
        <authorList>
            <consortium name="US DOE Joint Genome Institute (JGI-PGF)"/>
            <person name="Lucas S."/>
            <person name="Copeland A."/>
            <person name="Lapidus A."/>
            <person name="Glavina del Rio T."/>
            <person name="Dalin E."/>
            <person name="Tice H."/>
            <person name="Bruce D."/>
            <person name="Goodwin L."/>
            <person name="Pitluck S."/>
            <person name="Peters L."/>
            <person name="Ovchinnikova G."/>
            <person name="Lu M."/>
            <person name="Kyrpides N."/>
            <person name="Mavromatis K."/>
            <person name="Ivanova N."/>
            <person name="Brettin T."/>
            <person name="Detter J.C."/>
            <person name="Han C."/>
            <person name="Larimer F."/>
            <person name="Land M."/>
            <person name="Hauser L."/>
            <person name="Markowitz V."/>
            <person name="Cheng J.-F."/>
            <person name="Hugenholtz P."/>
            <person name="Woyke T."/>
            <person name="Wu D."/>
            <person name="Spring S."/>
            <person name="Schroeder M."/>
            <person name="Kopitz M."/>
            <person name="Brambilla E."/>
            <person name="Klenk H.-P."/>
            <person name="Eisen J.A."/>
        </authorList>
    </citation>
    <scope>NUCLEOTIDE SEQUENCE</scope>
    <source>
        <strain evidence="2">DSM 3403</strain>
    </source>
</reference>
<proteinExistence type="predicted"/>
<dbReference type="HOGENOM" id="CLU_156623_1_1_10"/>
<dbReference type="EMBL" id="CP003349">
    <property type="protein sequence ID" value="AFD08254.1"/>
    <property type="molecule type" value="Genomic_DNA"/>
</dbReference>
<name>H8KWS5_SOLCM</name>
<dbReference type="InterPro" id="IPR010985">
    <property type="entry name" value="Ribbon_hlx_hlx"/>
</dbReference>
<keyword evidence="3" id="KW-1185">Reference proteome</keyword>
<dbReference type="Gene3D" id="1.10.1220.10">
    <property type="entry name" value="Met repressor-like"/>
    <property type="match status" value="1"/>
</dbReference>
<feature type="domain" description="Arc-like DNA binding" evidence="1">
    <location>
        <begin position="1"/>
        <end position="44"/>
    </location>
</feature>
<dbReference type="eggNOG" id="COG4877">
    <property type="taxonomic scope" value="Bacteria"/>
</dbReference>
<gene>
    <name evidence="2" type="ordered locus">Solca_3244</name>
</gene>
<dbReference type="AlphaFoldDB" id="H8KWS5"/>